<dbReference type="InterPro" id="IPR009057">
    <property type="entry name" value="Homeodomain-like_sf"/>
</dbReference>
<dbReference type="GO" id="GO:0003700">
    <property type="term" value="F:DNA-binding transcription factor activity"/>
    <property type="evidence" value="ECO:0007669"/>
    <property type="project" value="TreeGrafter"/>
</dbReference>
<dbReference type="InterPro" id="IPR023772">
    <property type="entry name" value="DNA-bd_HTH_TetR-type_CS"/>
</dbReference>
<keyword evidence="1 2" id="KW-0238">DNA-binding</keyword>
<dbReference type="PANTHER" id="PTHR30055">
    <property type="entry name" value="HTH-TYPE TRANSCRIPTIONAL REGULATOR RUTR"/>
    <property type="match status" value="1"/>
</dbReference>
<evidence type="ECO:0000259" key="3">
    <source>
        <dbReference type="PROSITE" id="PS50977"/>
    </source>
</evidence>
<gene>
    <name evidence="4" type="ORF">RNA01_23380</name>
</gene>
<comment type="caution">
    <text evidence="4">The sequence shown here is derived from an EMBL/GenBank/DDBJ whole genome shotgun (WGS) entry which is preliminary data.</text>
</comment>
<proteinExistence type="predicted"/>
<dbReference type="Gene3D" id="1.10.357.10">
    <property type="entry name" value="Tetracycline Repressor, domain 2"/>
    <property type="match status" value="1"/>
</dbReference>
<organism evidence="4 5">
    <name type="scientific">Ciceribacter naphthalenivorans</name>
    <dbReference type="NCBI Taxonomy" id="1118451"/>
    <lineage>
        <taxon>Bacteria</taxon>
        <taxon>Pseudomonadati</taxon>
        <taxon>Pseudomonadota</taxon>
        <taxon>Alphaproteobacteria</taxon>
        <taxon>Hyphomicrobiales</taxon>
        <taxon>Rhizobiaceae</taxon>
        <taxon>Ciceribacter</taxon>
    </lineage>
</organism>
<keyword evidence="5" id="KW-1185">Reference proteome</keyword>
<dbReference type="PROSITE" id="PS01081">
    <property type="entry name" value="HTH_TETR_1"/>
    <property type="match status" value="1"/>
</dbReference>
<dbReference type="Pfam" id="PF00440">
    <property type="entry name" value="TetR_N"/>
    <property type="match status" value="1"/>
</dbReference>
<evidence type="ECO:0000256" key="2">
    <source>
        <dbReference type="PROSITE-ProRule" id="PRU00335"/>
    </source>
</evidence>
<dbReference type="AlphaFoldDB" id="A0A512HIX1"/>
<name>A0A512HIX1_9HYPH</name>
<accession>A0A512HIX1</accession>
<dbReference type="PANTHER" id="PTHR30055:SF226">
    <property type="entry name" value="HTH-TYPE TRANSCRIPTIONAL REGULATOR PKSA"/>
    <property type="match status" value="1"/>
</dbReference>
<reference evidence="4 5" key="1">
    <citation type="submission" date="2019-07" db="EMBL/GenBank/DDBJ databases">
        <title>Whole genome shotgun sequence of Rhizobium naphthalenivorans NBRC 107585.</title>
        <authorList>
            <person name="Hosoyama A."/>
            <person name="Uohara A."/>
            <person name="Ohji S."/>
            <person name="Ichikawa N."/>
        </authorList>
    </citation>
    <scope>NUCLEOTIDE SEQUENCE [LARGE SCALE GENOMIC DNA]</scope>
    <source>
        <strain evidence="4 5">NBRC 107585</strain>
    </source>
</reference>
<dbReference type="RefSeq" id="WP_147180367.1">
    <property type="nucleotide sequence ID" value="NZ_BJZP01000009.1"/>
</dbReference>
<evidence type="ECO:0000313" key="5">
    <source>
        <dbReference type="Proteomes" id="UP000321717"/>
    </source>
</evidence>
<dbReference type="Proteomes" id="UP000321717">
    <property type="component" value="Unassembled WGS sequence"/>
</dbReference>
<dbReference type="InterPro" id="IPR001647">
    <property type="entry name" value="HTH_TetR"/>
</dbReference>
<dbReference type="OrthoDB" id="2356263at2"/>
<evidence type="ECO:0000256" key="1">
    <source>
        <dbReference type="ARBA" id="ARBA00023125"/>
    </source>
</evidence>
<dbReference type="SUPFAM" id="SSF46689">
    <property type="entry name" value="Homeodomain-like"/>
    <property type="match status" value="1"/>
</dbReference>
<feature type="domain" description="HTH tetR-type" evidence="3">
    <location>
        <begin position="16"/>
        <end position="76"/>
    </location>
</feature>
<evidence type="ECO:0000313" key="4">
    <source>
        <dbReference type="EMBL" id="GEO85406.1"/>
    </source>
</evidence>
<sequence>MDHRHQARERLRKLPDGQRTAWLDTAEEEFRERGFESASLNRILTRAGISKGQAYYYFADKGELYRAVIERAITELTGLIDARLPTPDSAVSYWRQTGALFGKVTTILKRNDRLAELGRGIYREAAAQTAIADLLVPLHDHLERLIETGQQIDAVRSDLPLTLLADMTFAVARQIDQWFALNTQDLDEQRALDLNHRAVGLVIAMLAPDGCSHRAGLFGHVTLKD</sequence>
<dbReference type="GO" id="GO:0000976">
    <property type="term" value="F:transcription cis-regulatory region binding"/>
    <property type="evidence" value="ECO:0007669"/>
    <property type="project" value="TreeGrafter"/>
</dbReference>
<feature type="DNA-binding region" description="H-T-H motif" evidence="2">
    <location>
        <begin position="39"/>
        <end position="58"/>
    </location>
</feature>
<dbReference type="PROSITE" id="PS50977">
    <property type="entry name" value="HTH_TETR_2"/>
    <property type="match status" value="1"/>
</dbReference>
<protein>
    <submittedName>
        <fullName evidence="4">TetR family transcriptional regulator</fullName>
    </submittedName>
</protein>
<dbReference type="InterPro" id="IPR050109">
    <property type="entry name" value="HTH-type_TetR-like_transc_reg"/>
</dbReference>
<dbReference type="PRINTS" id="PR00455">
    <property type="entry name" value="HTHTETR"/>
</dbReference>
<dbReference type="EMBL" id="BJZP01000009">
    <property type="protein sequence ID" value="GEO85406.1"/>
    <property type="molecule type" value="Genomic_DNA"/>
</dbReference>